<dbReference type="EMBL" id="KZ679019">
    <property type="protein sequence ID" value="PSS07073.1"/>
    <property type="molecule type" value="Genomic_DNA"/>
</dbReference>
<evidence type="ECO:0000256" key="1">
    <source>
        <dbReference type="ARBA" id="ARBA00004496"/>
    </source>
</evidence>
<evidence type="ECO:0000256" key="3">
    <source>
        <dbReference type="ARBA" id="ARBA00022603"/>
    </source>
</evidence>
<dbReference type="InParanoid" id="A0A2T3APY9"/>
<evidence type="ECO:0000313" key="5">
    <source>
        <dbReference type="EMBL" id="PSS07073.1"/>
    </source>
</evidence>
<dbReference type="Pfam" id="PF10237">
    <property type="entry name" value="N6-adenineMlase"/>
    <property type="match status" value="1"/>
</dbReference>
<keyword evidence="3" id="KW-0489">Methyltransferase</keyword>
<dbReference type="AlphaFoldDB" id="A0A2T3APY9"/>
<keyword evidence="2" id="KW-0963">Cytoplasm</keyword>
<dbReference type="FunCoup" id="A0A2T3APY9">
    <property type="interactions" value="285"/>
</dbReference>
<keyword evidence="4" id="KW-0808">Transferase</keyword>
<dbReference type="OrthoDB" id="206354at2759"/>
<organism evidence="5 6">
    <name type="scientific">Amorphotheca resinae ATCC 22711</name>
    <dbReference type="NCBI Taxonomy" id="857342"/>
    <lineage>
        <taxon>Eukaryota</taxon>
        <taxon>Fungi</taxon>
        <taxon>Dikarya</taxon>
        <taxon>Ascomycota</taxon>
        <taxon>Pezizomycotina</taxon>
        <taxon>Leotiomycetes</taxon>
        <taxon>Helotiales</taxon>
        <taxon>Amorphothecaceae</taxon>
        <taxon>Amorphotheca</taxon>
    </lineage>
</organism>
<evidence type="ECO:0000313" key="6">
    <source>
        <dbReference type="Proteomes" id="UP000241818"/>
    </source>
</evidence>
<dbReference type="STRING" id="857342.A0A2T3APY9"/>
<dbReference type="HAMAP" id="MF_03187">
    <property type="entry name" value="Methyltr_EFM5"/>
    <property type="match status" value="1"/>
</dbReference>
<reference evidence="5 6" key="1">
    <citation type="journal article" date="2018" name="New Phytol.">
        <title>Comparative genomics and transcriptomics depict ericoid mycorrhizal fungi as versatile saprotrophs and plant mutualists.</title>
        <authorList>
            <person name="Martino E."/>
            <person name="Morin E."/>
            <person name="Grelet G.A."/>
            <person name="Kuo A."/>
            <person name="Kohler A."/>
            <person name="Daghino S."/>
            <person name="Barry K.W."/>
            <person name="Cichocki N."/>
            <person name="Clum A."/>
            <person name="Dockter R.B."/>
            <person name="Hainaut M."/>
            <person name="Kuo R.C."/>
            <person name="LaButti K."/>
            <person name="Lindahl B.D."/>
            <person name="Lindquist E.A."/>
            <person name="Lipzen A."/>
            <person name="Khouja H.R."/>
            <person name="Magnuson J."/>
            <person name="Murat C."/>
            <person name="Ohm R.A."/>
            <person name="Singer S.W."/>
            <person name="Spatafora J.W."/>
            <person name="Wang M."/>
            <person name="Veneault-Fourrey C."/>
            <person name="Henrissat B."/>
            <person name="Grigoriev I.V."/>
            <person name="Martin F.M."/>
            <person name="Perotto S."/>
        </authorList>
    </citation>
    <scope>NUCLEOTIDE SEQUENCE [LARGE SCALE GENOMIC DNA]</scope>
    <source>
        <strain evidence="5 6">ATCC 22711</strain>
    </source>
</reference>
<evidence type="ECO:0000256" key="2">
    <source>
        <dbReference type="ARBA" id="ARBA00022490"/>
    </source>
</evidence>
<evidence type="ECO:0008006" key="7">
    <source>
        <dbReference type="Google" id="ProtNLM"/>
    </source>
</evidence>
<evidence type="ECO:0000256" key="4">
    <source>
        <dbReference type="ARBA" id="ARBA00022679"/>
    </source>
</evidence>
<dbReference type="GeneID" id="36569462"/>
<accession>A0A2T3APY9</accession>
<dbReference type="PANTHER" id="PTHR13200:SF0">
    <property type="entry name" value="EEF1A LYSINE METHYLTRANSFERASE 1"/>
    <property type="match status" value="1"/>
</dbReference>
<name>A0A2T3APY9_AMORE</name>
<gene>
    <name evidence="5" type="ORF">M430DRAFT_110707</name>
</gene>
<protein>
    <recommendedName>
        <fullName evidence="7">N(6)-adenine-specific DNA methyltransferase 2</fullName>
    </recommendedName>
</protein>
<dbReference type="InterPro" id="IPR019369">
    <property type="entry name" value="Efm5/EEF1AKMT1"/>
</dbReference>
<sequence length="231" mass="26440">LSGAALAALQEFYADREARAQQFEELREAAEKREEKKVWSMELFAEDWNESQFWYSDETATALARELLRDAGPGSTIVVVSAPSVFIQLKNLLASSTNSPKIILLEYDKRFAIFPEFIFYDFKAPLNLPQSLKGCADRIICDPPFLSEDCQTKAALTVRWLSKTWERSSAQRLIVCTGERMETLVHTLYRGPGIETTTFEPRHAKGLSNEFFCYANFESELWGWRRKDGAE</sequence>
<dbReference type="GO" id="GO:0005737">
    <property type="term" value="C:cytoplasm"/>
    <property type="evidence" value="ECO:0007669"/>
    <property type="project" value="UniProtKB-SubCell"/>
</dbReference>
<comment type="subcellular location">
    <subcellularLocation>
        <location evidence="1">Cytoplasm</location>
    </subcellularLocation>
</comment>
<dbReference type="InterPro" id="IPR041370">
    <property type="entry name" value="Mlase_EEF1AKMT1/ZCCHC4"/>
</dbReference>
<dbReference type="GO" id="GO:0032259">
    <property type="term" value="P:methylation"/>
    <property type="evidence" value="ECO:0007669"/>
    <property type="project" value="UniProtKB-KW"/>
</dbReference>
<dbReference type="RefSeq" id="XP_024716729.1">
    <property type="nucleotide sequence ID" value="XM_024861381.1"/>
</dbReference>
<dbReference type="GO" id="GO:0016279">
    <property type="term" value="F:protein-lysine N-methyltransferase activity"/>
    <property type="evidence" value="ECO:0007669"/>
    <property type="project" value="InterPro"/>
</dbReference>
<keyword evidence="6" id="KW-1185">Reference proteome</keyword>
<dbReference type="PANTHER" id="PTHR13200">
    <property type="entry name" value="EEF1A LYSINE METHYLTRANSFERASE 1"/>
    <property type="match status" value="1"/>
</dbReference>
<proteinExistence type="inferred from homology"/>
<feature type="non-terminal residue" evidence="5">
    <location>
        <position position="1"/>
    </location>
</feature>
<dbReference type="Proteomes" id="UP000241818">
    <property type="component" value="Unassembled WGS sequence"/>
</dbReference>